<dbReference type="PROSITE" id="PS51918">
    <property type="entry name" value="RADICAL_SAM"/>
    <property type="match status" value="1"/>
</dbReference>
<protein>
    <submittedName>
        <fullName evidence="7">Anaerobic ribonucleoside-triphosphate reductase activating protein</fullName>
    </submittedName>
</protein>
<keyword evidence="3" id="KW-0479">Metal-binding</keyword>
<keyword evidence="4" id="KW-0408">Iron</keyword>
<dbReference type="CDD" id="cd01335">
    <property type="entry name" value="Radical_SAM"/>
    <property type="match status" value="1"/>
</dbReference>
<dbReference type="NCBIfam" id="TIGR02495">
    <property type="entry name" value="NrdG2"/>
    <property type="match status" value="1"/>
</dbReference>
<gene>
    <name evidence="7" type="ORF">EKH83_00195</name>
</gene>
<dbReference type="PANTHER" id="PTHR11228">
    <property type="entry name" value="RADICAL SAM DOMAIN PROTEIN"/>
    <property type="match status" value="1"/>
</dbReference>
<dbReference type="Pfam" id="PF04055">
    <property type="entry name" value="Radical_SAM"/>
    <property type="match status" value="1"/>
</dbReference>
<evidence type="ECO:0000256" key="5">
    <source>
        <dbReference type="ARBA" id="ARBA00023014"/>
    </source>
</evidence>
<evidence type="ECO:0000256" key="1">
    <source>
        <dbReference type="ARBA" id="ARBA00001966"/>
    </source>
</evidence>
<evidence type="ECO:0000313" key="8">
    <source>
        <dbReference type="Proteomes" id="UP000290848"/>
    </source>
</evidence>
<dbReference type="GO" id="GO:0051536">
    <property type="term" value="F:iron-sulfur cluster binding"/>
    <property type="evidence" value="ECO:0007669"/>
    <property type="project" value="UniProtKB-KW"/>
</dbReference>
<dbReference type="SFLD" id="SFLDG01067">
    <property type="entry name" value="SPASM/twitch_domain_containing"/>
    <property type="match status" value="1"/>
</dbReference>
<comment type="cofactor">
    <cofactor evidence="1">
        <name>[4Fe-4S] cluster</name>
        <dbReference type="ChEBI" id="CHEBI:49883"/>
    </cofactor>
</comment>
<dbReference type="Proteomes" id="UP000290848">
    <property type="component" value="Unassembled WGS sequence"/>
</dbReference>
<dbReference type="EMBL" id="RXOC01000001">
    <property type="protein sequence ID" value="RXF72595.1"/>
    <property type="molecule type" value="Genomic_DNA"/>
</dbReference>
<reference evidence="7 8" key="1">
    <citation type="submission" date="2018-12" db="EMBL/GenBank/DDBJ databases">
        <title>The Draft Genome Sequence of the Soil Bacterium Pedobacter tournemirensis R1.</title>
        <authorList>
            <person name="He J."/>
        </authorList>
    </citation>
    <scope>NUCLEOTIDE SEQUENCE [LARGE SCALE GENOMIC DNA]</scope>
    <source>
        <strain evidence="7 8">R1</strain>
    </source>
</reference>
<dbReference type="InterPro" id="IPR050377">
    <property type="entry name" value="Radical_SAM_PqqE_MftC-like"/>
</dbReference>
<evidence type="ECO:0000256" key="4">
    <source>
        <dbReference type="ARBA" id="ARBA00023004"/>
    </source>
</evidence>
<keyword evidence="5" id="KW-0411">Iron-sulfur</keyword>
<accession>A0A4Q0MGV2</accession>
<name>A0A4Q0MGV2_9SPHI</name>
<keyword evidence="2" id="KW-0949">S-adenosyl-L-methionine</keyword>
<dbReference type="SFLD" id="SFLDG01094">
    <property type="entry name" value="Uncharacterised_Radical_SAM_Su"/>
    <property type="match status" value="1"/>
</dbReference>
<dbReference type="InterPro" id="IPR007197">
    <property type="entry name" value="rSAM"/>
</dbReference>
<evidence type="ECO:0000256" key="2">
    <source>
        <dbReference type="ARBA" id="ARBA00022691"/>
    </source>
</evidence>
<comment type="caution">
    <text evidence="7">The sequence shown here is derived from an EMBL/GenBank/DDBJ whole genome shotgun (WGS) entry which is preliminary data.</text>
</comment>
<proteinExistence type="predicted"/>
<organism evidence="7 8">
    <name type="scientific">Arcticibacter tournemirensis</name>
    <dbReference type="NCBI Taxonomy" id="699437"/>
    <lineage>
        <taxon>Bacteria</taxon>
        <taxon>Pseudomonadati</taxon>
        <taxon>Bacteroidota</taxon>
        <taxon>Sphingobacteriia</taxon>
        <taxon>Sphingobacteriales</taxon>
        <taxon>Sphingobacteriaceae</taxon>
        <taxon>Arcticibacter</taxon>
    </lineage>
</organism>
<dbReference type="InterPro" id="IPR012840">
    <property type="entry name" value="NrdG2"/>
</dbReference>
<dbReference type="SFLD" id="SFLDS00029">
    <property type="entry name" value="Radical_SAM"/>
    <property type="match status" value="1"/>
</dbReference>
<dbReference type="InterPro" id="IPR058240">
    <property type="entry name" value="rSAM_sf"/>
</dbReference>
<evidence type="ECO:0000259" key="6">
    <source>
        <dbReference type="PROSITE" id="PS51918"/>
    </source>
</evidence>
<dbReference type="InterPro" id="IPR013785">
    <property type="entry name" value="Aldolase_TIM"/>
</dbReference>
<dbReference type="PANTHER" id="PTHR11228:SF27">
    <property type="entry name" value="GLYCYL-RADICAL ENZYME ACTIVATING ENZYME MJ1227-RELATED"/>
    <property type="match status" value="1"/>
</dbReference>
<feature type="domain" description="Radical SAM core" evidence="6">
    <location>
        <begin position="19"/>
        <end position="228"/>
    </location>
</feature>
<evidence type="ECO:0000256" key="3">
    <source>
        <dbReference type="ARBA" id="ARBA00022723"/>
    </source>
</evidence>
<dbReference type="Gene3D" id="3.20.20.70">
    <property type="entry name" value="Aldolase class I"/>
    <property type="match status" value="1"/>
</dbReference>
<evidence type="ECO:0000313" key="7">
    <source>
        <dbReference type="EMBL" id="RXF72595.1"/>
    </source>
</evidence>
<dbReference type="GO" id="GO:0003824">
    <property type="term" value="F:catalytic activity"/>
    <property type="evidence" value="ECO:0007669"/>
    <property type="project" value="InterPro"/>
</dbReference>
<dbReference type="SUPFAM" id="SSF102114">
    <property type="entry name" value="Radical SAM enzymes"/>
    <property type="match status" value="1"/>
</dbReference>
<dbReference type="GO" id="GO:0046872">
    <property type="term" value="F:metal ion binding"/>
    <property type="evidence" value="ECO:0007669"/>
    <property type="project" value="UniProtKB-KW"/>
</dbReference>
<dbReference type="AlphaFoldDB" id="A0A4Q0MGV2"/>
<sequence length="228" mass="25837">MQKLSVNPVYNISPFTLLDYPDKTACIIWFAGCNMKCSYCYNPEIVSGKGKISYFETLKFIISRKGLLDGVVFSGGECTMHKNMDLFAAAVKKLGMLVKIDTNGSNPAMVRRLIENQHVDYVALDFKATASKYAKVTRSARFRQFAETFDILNRSSIPFEVRTTVHSELLSTADLQEMINYLSDRRYRGTYYLQNIVHNTTTLGNIQRSAPIDLSALRSETIDIVIRN</sequence>